<dbReference type="AlphaFoldDB" id="U3A4P8"/>
<keyword evidence="4" id="KW-0106">Calcium</keyword>
<feature type="domain" description="Archease" evidence="6">
    <location>
        <begin position="7"/>
        <end position="141"/>
    </location>
</feature>
<evidence type="ECO:0000259" key="6">
    <source>
        <dbReference type="Pfam" id="PF01951"/>
    </source>
</evidence>
<keyword evidence="3" id="KW-0479">Metal-binding</keyword>
<protein>
    <submittedName>
        <fullName evidence="7">Archease</fullName>
    </submittedName>
</protein>
<dbReference type="GO" id="GO:0008033">
    <property type="term" value="P:tRNA processing"/>
    <property type="evidence" value="ECO:0007669"/>
    <property type="project" value="UniProtKB-KW"/>
</dbReference>
<dbReference type="OrthoDB" id="8831at2157"/>
<organism evidence="7 8">
    <name type="scientific">Halarchaeum acidiphilum MH1-52-1</name>
    <dbReference type="NCBI Taxonomy" id="1261545"/>
    <lineage>
        <taxon>Archaea</taxon>
        <taxon>Methanobacteriati</taxon>
        <taxon>Methanobacteriota</taxon>
        <taxon>Stenosarchaea group</taxon>
        <taxon>Halobacteria</taxon>
        <taxon>Halobacteriales</taxon>
        <taxon>Halobacteriaceae</taxon>
    </lineage>
</organism>
<dbReference type="InterPro" id="IPR036820">
    <property type="entry name" value="Archease_dom_sf"/>
</dbReference>
<dbReference type="EMBL" id="BATA01000029">
    <property type="protein sequence ID" value="GAD52619.1"/>
    <property type="molecule type" value="Genomic_DNA"/>
</dbReference>
<accession>U3A4P8</accession>
<evidence type="ECO:0000256" key="1">
    <source>
        <dbReference type="ARBA" id="ARBA00007963"/>
    </source>
</evidence>
<dbReference type="InterPro" id="IPR023572">
    <property type="entry name" value="Archease_dom"/>
</dbReference>
<feature type="region of interest" description="Disordered" evidence="5">
    <location>
        <begin position="153"/>
        <end position="201"/>
    </location>
</feature>
<comment type="caution">
    <text evidence="7">The sequence shown here is derived from an EMBL/GenBank/DDBJ whole genome shotgun (WGS) entry which is preliminary data.</text>
</comment>
<evidence type="ECO:0000256" key="4">
    <source>
        <dbReference type="ARBA" id="ARBA00022837"/>
    </source>
</evidence>
<dbReference type="Gene3D" id="3.55.10.10">
    <property type="entry name" value="Archease domain"/>
    <property type="match status" value="1"/>
</dbReference>
<evidence type="ECO:0000256" key="5">
    <source>
        <dbReference type="SAM" id="MobiDB-lite"/>
    </source>
</evidence>
<comment type="similarity">
    <text evidence="1">Belongs to the archease family.</text>
</comment>
<gene>
    <name evidence="7" type="ORF">MBEHAL_1379</name>
</gene>
<dbReference type="GO" id="GO:0046872">
    <property type="term" value="F:metal ion binding"/>
    <property type="evidence" value="ECO:0007669"/>
    <property type="project" value="UniProtKB-KW"/>
</dbReference>
<proteinExistence type="inferred from homology"/>
<feature type="compositionally biased region" description="Basic residues" evidence="5">
    <location>
        <begin position="169"/>
        <end position="186"/>
    </location>
</feature>
<keyword evidence="2" id="KW-0819">tRNA processing</keyword>
<dbReference type="PANTHER" id="PTHR12682:SF11">
    <property type="entry name" value="PROTEIN ARCHEASE"/>
    <property type="match status" value="1"/>
</dbReference>
<evidence type="ECO:0000313" key="8">
    <source>
        <dbReference type="Proteomes" id="UP000016986"/>
    </source>
</evidence>
<keyword evidence="8" id="KW-1185">Reference proteome</keyword>
<sequence>MTRERAFALREHTADVAVEAHGDTLGDCFAAVANGMAAAMCDEIPDAGGERFGIDVRATTRKRLLYDYLDDLIYERDVRGVLPVDNEATVERDGEDWTLTASARGVPLADVAARDLKAVTFSEMRIDEDEGAWAAYVVFDVCSRAGDVTRPHLTSDRARTSTRNDECHRRVRRRRRVLRARPRARGARALGYRTGGRSPPR</sequence>
<evidence type="ECO:0000256" key="3">
    <source>
        <dbReference type="ARBA" id="ARBA00022723"/>
    </source>
</evidence>
<name>U3A4P8_9EURY</name>
<reference evidence="7 8" key="1">
    <citation type="submission" date="2013-09" db="EMBL/GenBank/DDBJ databases">
        <title>Whole genome sequencing of Halarchaeum acidiphilum strain MH1-52-1.</title>
        <authorList>
            <person name="Shimane Y."/>
            <person name="Minegishi H."/>
            <person name="Nishi S."/>
            <person name="Echigo A."/>
            <person name="Shuto A."/>
            <person name="Konishi M."/>
            <person name="Ito T."/>
            <person name="Ohkuma M."/>
            <person name="Ohta Y."/>
            <person name="Nagano Y."/>
            <person name="Tsubouchi T."/>
            <person name="Mori K."/>
            <person name="Usui K."/>
            <person name="Kamekura M."/>
            <person name="Usami R."/>
            <person name="Takaki Y."/>
            <person name="Hatada Y."/>
        </authorList>
    </citation>
    <scope>NUCLEOTIDE SEQUENCE [LARGE SCALE GENOMIC DNA]</scope>
    <source>
        <strain evidence="7 8">JCM 16109</strain>
    </source>
</reference>
<feature type="compositionally biased region" description="Basic and acidic residues" evidence="5">
    <location>
        <begin position="153"/>
        <end position="168"/>
    </location>
</feature>
<dbReference type="PANTHER" id="PTHR12682">
    <property type="entry name" value="ARCHEASE"/>
    <property type="match status" value="1"/>
</dbReference>
<dbReference type="Pfam" id="PF01951">
    <property type="entry name" value="Archease"/>
    <property type="match status" value="1"/>
</dbReference>
<evidence type="ECO:0000256" key="2">
    <source>
        <dbReference type="ARBA" id="ARBA00022694"/>
    </source>
</evidence>
<dbReference type="InterPro" id="IPR002804">
    <property type="entry name" value="Archease"/>
</dbReference>
<dbReference type="Proteomes" id="UP000016986">
    <property type="component" value="Unassembled WGS sequence"/>
</dbReference>
<dbReference type="eggNOG" id="arCOG04055">
    <property type="taxonomic scope" value="Archaea"/>
</dbReference>
<evidence type="ECO:0000313" key="7">
    <source>
        <dbReference type="EMBL" id="GAD52619.1"/>
    </source>
</evidence>
<feature type="compositionally biased region" description="Low complexity" evidence="5">
    <location>
        <begin position="187"/>
        <end position="201"/>
    </location>
</feature>
<dbReference type="SUPFAM" id="SSF69819">
    <property type="entry name" value="MTH1598-like"/>
    <property type="match status" value="1"/>
</dbReference>